<proteinExistence type="predicted"/>
<evidence type="ECO:0000313" key="2">
    <source>
        <dbReference type="EMBL" id="KAJ7972110.1"/>
    </source>
</evidence>
<name>A0AAD7PZM3_QUISA</name>
<dbReference type="SMART" id="SM00256">
    <property type="entry name" value="FBOX"/>
    <property type="match status" value="1"/>
</dbReference>
<dbReference type="PROSITE" id="PS50181">
    <property type="entry name" value="FBOX"/>
    <property type="match status" value="1"/>
</dbReference>
<dbReference type="AlphaFoldDB" id="A0AAD7PZM3"/>
<gene>
    <name evidence="2" type="ORF">O6P43_010048</name>
</gene>
<dbReference type="PANTHER" id="PTHR31482:SF18">
    <property type="entry name" value="ESTS AU081301(E20138)"/>
    <property type="match status" value="1"/>
</dbReference>
<accession>A0AAD7PZM3</accession>
<sequence length="326" mass="37848">MPLKKILTANIEKQEEQKVSLLGLPESTLECILERLSPAEVCVMSEVCTYLRDRCRGDNLWKKHFKQTWGKVISDSAYREWQWHLAKRKRQDLFNEGILNGSLGSFQGVWPSLCLGSFLENSGQLSSSIVDDSIMALYMSIHSGKFWFPAQVFKNGGSILCDALLSYNYRTNTFTARHRHGGWQMISENVTWDRLRAPPIEICCPHFLHISDCLDDLKPGDHIEIQWRSCKEVAYNWWYAVIGHLESCDKHENQCRCQYSDILIVDFNNYPSNSLFRRTMLNRKVHGEQSNIRGGGFYGGIRKLQNEEEITRWKKLRRTHNLEPIG</sequence>
<dbReference type="EMBL" id="JARAOO010000004">
    <property type="protein sequence ID" value="KAJ7972110.1"/>
    <property type="molecule type" value="Genomic_DNA"/>
</dbReference>
<feature type="domain" description="F-box" evidence="1">
    <location>
        <begin position="18"/>
        <end position="64"/>
    </location>
</feature>
<dbReference type="Pfam" id="PF12937">
    <property type="entry name" value="F-box-like"/>
    <property type="match status" value="1"/>
</dbReference>
<keyword evidence="3" id="KW-1185">Reference proteome</keyword>
<dbReference type="SUPFAM" id="SSF81383">
    <property type="entry name" value="F-box domain"/>
    <property type="match status" value="1"/>
</dbReference>
<protein>
    <submittedName>
        <fullName evidence="2">F-box protein</fullName>
    </submittedName>
</protein>
<dbReference type="InterPro" id="IPR036047">
    <property type="entry name" value="F-box-like_dom_sf"/>
</dbReference>
<dbReference type="Gene3D" id="1.20.1280.50">
    <property type="match status" value="1"/>
</dbReference>
<dbReference type="KEGG" id="qsa:O6P43_010048"/>
<evidence type="ECO:0000313" key="3">
    <source>
        <dbReference type="Proteomes" id="UP001163823"/>
    </source>
</evidence>
<dbReference type="Proteomes" id="UP001163823">
    <property type="component" value="Chromosome 4"/>
</dbReference>
<evidence type="ECO:0000259" key="1">
    <source>
        <dbReference type="PROSITE" id="PS50181"/>
    </source>
</evidence>
<organism evidence="2 3">
    <name type="scientific">Quillaja saponaria</name>
    <name type="common">Soap bark tree</name>
    <dbReference type="NCBI Taxonomy" id="32244"/>
    <lineage>
        <taxon>Eukaryota</taxon>
        <taxon>Viridiplantae</taxon>
        <taxon>Streptophyta</taxon>
        <taxon>Embryophyta</taxon>
        <taxon>Tracheophyta</taxon>
        <taxon>Spermatophyta</taxon>
        <taxon>Magnoliopsida</taxon>
        <taxon>eudicotyledons</taxon>
        <taxon>Gunneridae</taxon>
        <taxon>Pentapetalae</taxon>
        <taxon>rosids</taxon>
        <taxon>fabids</taxon>
        <taxon>Fabales</taxon>
        <taxon>Quillajaceae</taxon>
        <taxon>Quillaja</taxon>
    </lineage>
</organism>
<comment type="caution">
    <text evidence="2">The sequence shown here is derived from an EMBL/GenBank/DDBJ whole genome shotgun (WGS) entry which is preliminary data.</text>
</comment>
<dbReference type="InterPro" id="IPR001810">
    <property type="entry name" value="F-box_dom"/>
</dbReference>
<reference evidence="2" key="1">
    <citation type="journal article" date="2023" name="Science">
        <title>Elucidation of the pathway for biosynthesis of saponin adjuvants from the soapbark tree.</title>
        <authorList>
            <person name="Reed J."/>
            <person name="Orme A."/>
            <person name="El-Demerdash A."/>
            <person name="Owen C."/>
            <person name="Martin L.B.B."/>
            <person name="Misra R.C."/>
            <person name="Kikuchi S."/>
            <person name="Rejzek M."/>
            <person name="Martin A.C."/>
            <person name="Harkess A."/>
            <person name="Leebens-Mack J."/>
            <person name="Louveau T."/>
            <person name="Stephenson M.J."/>
            <person name="Osbourn A."/>
        </authorList>
    </citation>
    <scope>NUCLEOTIDE SEQUENCE</scope>
    <source>
        <strain evidence="2">S10</strain>
    </source>
</reference>
<dbReference type="PANTHER" id="PTHR31482">
    <property type="entry name" value="ESTS AU081301(E20138)"/>
    <property type="match status" value="1"/>
</dbReference>